<organism evidence="9 11">
    <name type="scientific">Roseovarius indicus</name>
    <dbReference type="NCBI Taxonomy" id="540747"/>
    <lineage>
        <taxon>Bacteria</taxon>
        <taxon>Pseudomonadati</taxon>
        <taxon>Pseudomonadota</taxon>
        <taxon>Alphaproteobacteria</taxon>
        <taxon>Rhodobacterales</taxon>
        <taxon>Roseobacteraceae</taxon>
        <taxon>Roseovarius</taxon>
    </lineage>
</organism>
<evidence type="ECO:0000256" key="6">
    <source>
        <dbReference type="ARBA" id="ARBA00023163"/>
    </source>
</evidence>
<accession>A0A0T5P5G9</accession>
<dbReference type="CDD" id="cd04458">
    <property type="entry name" value="CSP_CDS"/>
    <property type="match status" value="1"/>
</dbReference>
<dbReference type="PIRSF" id="PIRSF002599">
    <property type="entry name" value="Cold_shock_A"/>
    <property type="match status" value="1"/>
</dbReference>
<dbReference type="InterPro" id="IPR002059">
    <property type="entry name" value="CSP_DNA-bd"/>
</dbReference>
<feature type="domain" description="CSD" evidence="8">
    <location>
        <begin position="1"/>
        <end position="67"/>
    </location>
</feature>
<dbReference type="AlphaFoldDB" id="A0A0T5P5G9"/>
<gene>
    <name evidence="10" type="primary">cspA_1</name>
    <name evidence="10" type="ORF">RIdsm_03342</name>
    <name evidence="9" type="ORF">XM52_19835</name>
</gene>
<dbReference type="InterPro" id="IPR011129">
    <property type="entry name" value="CSD"/>
</dbReference>
<dbReference type="InterPro" id="IPR012156">
    <property type="entry name" value="Cold_shock_CspA"/>
</dbReference>
<dbReference type="STRING" id="540747.SAMN04488031_1013"/>
<dbReference type="PATRIC" id="fig|540747.5.peg.1723"/>
<keyword evidence="4" id="KW-0238">DNA-binding</keyword>
<dbReference type="EMBL" id="CP031598">
    <property type="protein sequence ID" value="QEW27526.1"/>
    <property type="molecule type" value="Genomic_DNA"/>
</dbReference>
<dbReference type="PANTHER" id="PTHR46565:SF20">
    <property type="entry name" value="COLD SHOCK DOMAIN-CONTAINING PROTEIN 4"/>
    <property type="match status" value="1"/>
</dbReference>
<dbReference type="Pfam" id="PF00313">
    <property type="entry name" value="CSD"/>
    <property type="match status" value="1"/>
</dbReference>
<dbReference type="Proteomes" id="UP000051401">
    <property type="component" value="Unassembled WGS sequence"/>
</dbReference>
<evidence type="ECO:0000256" key="2">
    <source>
        <dbReference type="ARBA" id="ARBA00022490"/>
    </source>
</evidence>
<evidence type="ECO:0000256" key="7">
    <source>
        <dbReference type="RuleBase" id="RU000408"/>
    </source>
</evidence>
<keyword evidence="6" id="KW-0804">Transcription</keyword>
<reference evidence="9 11" key="1">
    <citation type="submission" date="2015-04" db="EMBL/GenBank/DDBJ databases">
        <title>The draft genome sequence of Roseovarius indicus B108T.</title>
        <authorList>
            <person name="Li G."/>
            <person name="Lai Q."/>
            <person name="Shao Z."/>
            <person name="Yan P."/>
        </authorList>
    </citation>
    <scope>NUCLEOTIDE SEQUENCE [LARGE SCALE GENOMIC DNA]</scope>
    <source>
        <strain evidence="9 11">B108</strain>
    </source>
</reference>
<dbReference type="InterPro" id="IPR019844">
    <property type="entry name" value="CSD_CS"/>
</dbReference>
<keyword evidence="11" id="KW-1185">Reference proteome</keyword>
<evidence type="ECO:0000313" key="12">
    <source>
        <dbReference type="Proteomes" id="UP000325785"/>
    </source>
</evidence>
<dbReference type="GO" id="GO:0003677">
    <property type="term" value="F:DNA binding"/>
    <property type="evidence" value="ECO:0007669"/>
    <property type="project" value="UniProtKB-KW"/>
</dbReference>
<evidence type="ECO:0000256" key="4">
    <source>
        <dbReference type="ARBA" id="ARBA00023125"/>
    </source>
</evidence>
<dbReference type="KEGG" id="rid:RIdsm_03342"/>
<evidence type="ECO:0000313" key="9">
    <source>
        <dbReference type="EMBL" id="KRS16308.1"/>
    </source>
</evidence>
<dbReference type="Gene3D" id="2.40.50.140">
    <property type="entry name" value="Nucleic acid-binding proteins"/>
    <property type="match status" value="1"/>
</dbReference>
<dbReference type="OrthoDB" id="9801074at2"/>
<dbReference type="InterPro" id="IPR012340">
    <property type="entry name" value="NA-bd_OB-fold"/>
</dbReference>
<keyword evidence="5" id="KW-0010">Activator</keyword>
<evidence type="ECO:0000256" key="3">
    <source>
        <dbReference type="ARBA" id="ARBA00023015"/>
    </source>
</evidence>
<keyword evidence="3" id="KW-0805">Transcription regulation</keyword>
<keyword evidence="2" id="KW-0963">Cytoplasm</keyword>
<dbReference type="PROSITE" id="PS51857">
    <property type="entry name" value="CSD_2"/>
    <property type="match status" value="1"/>
</dbReference>
<evidence type="ECO:0000256" key="5">
    <source>
        <dbReference type="ARBA" id="ARBA00023159"/>
    </source>
</evidence>
<comment type="subcellular location">
    <subcellularLocation>
        <location evidence="1 7">Cytoplasm</location>
    </subcellularLocation>
</comment>
<dbReference type="Proteomes" id="UP000325785">
    <property type="component" value="Chromosome"/>
</dbReference>
<dbReference type="SUPFAM" id="SSF50249">
    <property type="entry name" value="Nucleic acid-binding proteins"/>
    <property type="match status" value="1"/>
</dbReference>
<proteinExistence type="predicted"/>
<reference evidence="10 12" key="2">
    <citation type="submission" date="2018-08" db="EMBL/GenBank/DDBJ databases">
        <title>Genetic Globetrotter - A new plasmid hitch-hiking vast phylogenetic and geographic distances.</title>
        <authorList>
            <person name="Vollmers J."/>
            <person name="Petersen J."/>
        </authorList>
    </citation>
    <scope>NUCLEOTIDE SEQUENCE [LARGE SCALE GENOMIC DNA]</scope>
    <source>
        <strain evidence="10 12">DSM 26383</strain>
    </source>
</reference>
<name>A0A0T5P5G9_9RHOB</name>
<dbReference type="PRINTS" id="PR00050">
    <property type="entry name" value="COLDSHOCK"/>
</dbReference>
<evidence type="ECO:0000313" key="10">
    <source>
        <dbReference type="EMBL" id="QEW27526.1"/>
    </source>
</evidence>
<evidence type="ECO:0000313" key="11">
    <source>
        <dbReference type="Proteomes" id="UP000051401"/>
    </source>
</evidence>
<protein>
    <submittedName>
        <fullName evidence="10">Cold shock protein CspA</fullName>
    </submittedName>
    <submittedName>
        <fullName evidence="9">Cold-shock protein</fullName>
    </submittedName>
</protein>
<evidence type="ECO:0000259" key="8">
    <source>
        <dbReference type="PROSITE" id="PS51857"/>
    </source>
</evidence>
<sequence>MPTGTVKWFNTTKGYGFIAPDEGGKDVFVHISAVERSGLTGLADNQKVGYELQDGRDGRQMAGELKLL</sequence>
<evidence type="ECO:0000256" key="1">
    <source>
        <dbReference type="ARBA" id="ARBA00004496"/>
    </source>
</evidence>
<dbReference type="PANTHER" id="PTHR46565">
    <property type="entry name" value="COLD SHOCK DOMAIN PROTEIN 2"/>
    <property type="match status" value="1"/>
</dbReference>
<dbReference type="EMBL" id="LAXI01000015">
    <property type="protein sequence ID" value="KRS16308.1"/>
    <property type="molecule type" value="Genomic_DNA"/>
</dbReference>
<dbReference type="SMART" id="SM00357">
    <property type="entry name" value="CSP"/>
    <property type="match status" value="1"/>
</dbReference>
<dbReference type="PROSITE" id="PS00352">
    <property type="entry name" value="CSD_1"/>
    <property type="match status" value="1"/>
</dbReference>
<dbReference type="GO" id="GO:0005829">
    <property type="term" value="C:cytosol"/>
    <property type="evidence" value="ECO:0007669"/>
    <property type="project" value="UniProtKB-ARBA"/>
</dbReference>
<dbReference type="RefSeq" id="WP_057818750.1">
    <property type="nucleotide sequence ID" value="NZ_CAXRJZ010000105.1"/>
</dbReference>